<reference evidence="4 5" key="1">
    <citation type="journal article" date="2007" name="Nature">
        <title>Evolution of genes and genomes on the Drosophila phylogeny.</title>
        <authorList>
            <consortium name="Drosophila 12 Genomes Consortium"/>
            <person name="Clark A.G."/>
            <person name="Eisen M.B."/>
            <person name="Smith D.R."/>
            <person name="Bergman C.M."/>
            <person name="Oliver B."/>
            <person name="Markow T.A."/>
            <person name="Kaufman T.C."/>
            <person name="Kellis M."/>
            <person name="Gelbart W."/>
            <person name="Iyer V.N."/>
            <person name="Pollard D.A."/>
            <person name="Sackton T.B."/>
            <person name="Larracuente A.M."/>
            <person name="Singh N.D."/>
            <person name="Abad J.P."/>
            <person name="Abt D.N."/>
            <person name="Adryan B."/>
            <person name="Aguade M."/>
            <person name="Akashi H."/>
            <person name="Anderson W.W."/>
            <person name="Aquadro C.F."/>
            <person name="Ardell D.H."/>
            <person name="Arguello R."/>
            <person name="Artieri C.G."/>
            <person name="Barbash D.A."/>
            <person name="Barker D."/>
            <person name="Barsanti P."/>
            <person name="Batterham P."/>
            <person name="Batzoglou S."/>
            <person name="Begun D."/>
            <person name="Bhutkar A."/>
            <person name="Blanco E."/>
            <person name="Bosak S.A."/>
            <person name="Bradley R.K."/>
            <person name="Brand A.D."/>
            <person name="Brent M.R."/>
            <person name="Brooks A.N."/>
            <person name="Brown R.H."/>
            <person name="Butlin R.K."/>
            <person name="Caggese C."/>
            <person name="Calvi B.R."/>
            <person name="Bernardo de Carvalho A."/>
            <person name="Caspi A."/>
            <person name="Castrezana S."/>
            <person name="Celniker S.E."/>
            <person name="Chang J.L."/>
            <person name="Chapple C."/>
            <person name="Chatterji S."/>
            <person name="Chinwalla A."/>
            <person name="Civetta A."/>
            <person name="Clifton S.W."/>
            <person name="Comeron J.M."/>
            <person name="Costello J.C."/>
            <person name="Coyne J.A."/>
            <person name="Daub J."/>
            <person name="David R.G."/>
            <person name="Delcher A.L."/>
            <person name="Delehaunty K."/>
            <person name="Do C.B."/>
            <person name="Ebling H."/>
            <person name="Edwards K."/>
            <person name="Eickbush T."/>
            <person name="Evans J.D."/>
            <person name="Filipski A."/>
            <person name="Findeiss S."/>
            <person name="Freyhult E."/>
            <person name="Fulton L."/>
            <person name="Fulton R."/>
            <person name="Garcia A.C."/>
            <person name="Gardiner A."/>
            <person name="Garfield D.A."/>
            <person name="Garvin B.E."/>
            <person name="Gibson G."/>
            <person name="Gilbert D."/>
            <person name="Gnerre S."/>
            <person name="Godfrey J."/>
            <person name="Good R."/>
            <person name="Gotea V."/>
            <person name="Gravely B."/>
            <person name="Greenberg A.J."/>
            <person name="Griffiths-Jones S."/>
            <person name="Gross S."/>
            <person name="Guigo R."/>
            <person name="Gustafson E.A."/>
            <person name="Haerty W."/>
            <person name="Hahn M.W."/>
            <person name="Halligan D.L."/>
            <person name="Halpern A.L."/>
            <person name="Halter G.M."/>
            <person name="Han M.V."/>
            <person name="Heger A."/>
            <person name="Hillier L."/>
            <person name="Hinrichs A.S."/>
            <person name="Holmes I."/>
            <person name="Hoskins R.A."/>
            <person name="Hubisz M.J."/>
            <person name="Hultmark D."/>
            <person name="Huntley M.A."/>
            <person name="Jaffe D.B."/>
            <person name="Jagadeeshan S."/>
            <person name="Jeck W.R."/>
            <person name="Johnson J."/>
            <person name="Jones C.D."/>
            <person name="Jordan W.C."/>
            <person name="Karpen G.H."/>
            <person name="Kataoka E."/>
            <person name="Keightley P.D."/>
            <person name="Kheradpour P."/>
            <person name="Kirkness E.F."/>
            <person name="Koerich L.B."/>
            <person name="Kristiansen K."/>
            <person name="Kudrna D."/>
            <person name="Kulathinal R.J."/>
            <person name="Kumar S."/>
            <person name="Kwok R."/>
            <person name="Lander E."/>
            <person name="Langley C.H."/>
            <person name="Lapoint R."/>
            <person name="Lazzaro B.P."/>
            <person name="Lee S.J."/>
            <person name="Levesque L."/>
            <person name="Li R."/>
            <person name="Lin C.F."/>
            <person name="Lin M.F."/>
            <person name="Lindblad-Toh K."/>
            <person name="Llopart A."/>
            <person name="Long M."/>
            <person name="Low L."/>
            <person name="Lozovsky E."/>
            <person name="Lu J."/>
            <person name="Luo M."/>
            <person name="Machado C.A."/>
            <person name="Makalowski W."/>
            <person name="Marzo M."/>
            <person name="Matsuda M."/>
            <person name="Matzkin L."/>
            <person name="McAllister B."/>
            <person name="McBride C.S."/>
            <person name="McKernan B."/>
            <person name="McKernan K."/>
            <person name="Mendez-Lago M."/>
            <person name="Minx P."/>
            <person name="Mollenhauer M.U."/>
            <person name="Montooth K."/>
            <person name="Mount S.M."/>
            <person name="Mu X."/>
            <person name="Myers E."/>
            <person name="Negre B."/>
            <person name="Newfeld S."/>
            <person name="Nielsen R."/>
            <person name="Noor M.A."/>
            <person name="O'Grady P."/>
            <person name="Pachter L."/>
            <person name="Papaceit M."/>
            <person name="Parisi M.J."/>
            <person name="Parisi M."/>
            <person name="Parts L."/>
            <person name="Pedersen J.S."/>
            <person name="Pesole G."/>
            <person name="Phillippy A.M."/>
            <person name="Ponting C.P."/>
            <person name="Pop M."/>
            <person name="Porcelli D."/>
            <person name="Powell J.R."/>
            <person name="Prohaska S."/>
            <person name="Pruitt K."/>
            <person name="Puig M."/>
            <person name="Quesneville H."/>
            <person name="Ram K.R."/>
            <person name="Rand D."/>
            <person name="Rasmussen M.D."/>
            <person name="Reed L.K."/>
            <person name="Reenan R."/>
            <person name="Reily A."/>
            <person name="Remington K.A."/>
            <person name="Rieger T.T."/>
            <person name="Ritchie M.G."/>
            <person name="Robin C."/>
            <person name="Rogers Y.H."/>
            <person name="Rohde C."/>
            <person name="Rozas J."/>
            <person name="Rubenfield M.J."/>
            <person name="Ruiz A."/>
            <person name="Russo S."/>
            <person name="Salzberg S.L."/>
            <person name="Sanchez-Gracia A."/>
            <person name="Saranga D.J."/>
            <person name="Sato H."/>
            <person name="Schaeffer S.W."/>
            <person name="Schatz M.C."/>
            <person name="Schlenke T."/>
            <person name="Schwartz R."/>
            <person name="Segarra C."/>
            <person name="Singh R.S."/>
            <person name="Sirot L."/>
            <person name="Sirota M."/>
            <person name="Sisneros N.B."/>
            <person name="Smith C.D."/>
            <person name="Smith T.F."/>
            <person name="Spieth J."/>
            <person name="Stage D.E."/>
            <person name="Stark A."/>
            <person name="Stephan W."/>
            <person name="Strausberg R.L."/>
            <person name="Strempel S."/>
            <person name="Sturgill D."/>
            <person name="Sutton G."/>
            <person name="Sutton G.G."/>
            <person name="Tao W."/>
            <person name="Teichmann S."/>
            <person name="Tobari Y.N."/>
            <person name="Tomimura Y."/>
            <person name="Tsolas J.M."/>
            <person name="Valente V.L."/>
            <person name="Venter E."/>
            <person name="Venter J.C."/>
            <person name="Vicario S."/>
            <person name="Vieira F.G."/>
            <person name="Vilella A.J."/>
            <person name="Villasante A."/>
            <person name="Walenz B."/>
            <person name="Wang J."/>
            <person name="Wasserman M."/>
            <person name="Watts T."/>
            <person name="Wilson D."/>
            <person name="Wilson R.K."/>
            <person name="Wing R.A."/>
            <person name="Wolfner M.F."/>
            <person name="Wong A."/>
            <person name="Wong G.K."/>
            <person name="Wu C.I."/>
            <person name="Wu G."/>
            <person name="Yamamoto D."/>
            <person name="Yang H.P."/>
            <person name="Yang S.P."/>
            <person name="Yorke J.A."/>
            <person name="Yoshida K."/>
            <person name="Zdobnov E."/>
            <person name="Zhang P."/>
            <person name="Zhang Y."/>
            <person name="Zimin A.V."/>
            <person name="Baldwin J."/>
            <person name="Abdouelleil A."/>
            <person name="Abdulkadir J."/>
            <person name="Abebe A."/>
            <person name="Abera B."/>
            <person name="Abreu J."/>
            <person name="Acer S.C."/>
            <person name="Aftuck L."/>
            <person name="Alexander A."/>
            <person name="An P."/>
            <person name="Anderson E."/>
            <person name="Anderson S."/>
            <person name="Arachi H."/>
            <person name="Azer M."/>
            <person name="Bachantsang P."/>
            <person name="Barry A."/>
            <person name="Bayul T."/>
            <person name="Berlin A."/>
            <person name="Bessette D."/>
            <person name="Bloom T."/>
            <person name="Blye J."/>
            <person name="Boguslavskiy L."/>
            <person name="Bonnet C."/>
            <person name="Boukhgalter B."/>
            <person name="Bourzgui I."/>
            <person name="Brown A."/>
            <person name="Cahill P."/>
            <person name="Channer S."/>
            <person name="Cheshatsang Y."/>
            <person name="Chuda L."/>
            <person name="Citroen M."/>
            <person name="Collymore A."/>
            <person name="Cooke P."/>
            <person name="Costello M."/>
            <person name="D'Aco K."/>
            <person name="Daza R."/>
            <person name="De Haan G."/>
            <person name="DeGray S."/>
            <person name="DeMaso C."/>
            <person name="Dhargay N."/>
            <person name="Dooley K."/>
            <person name="Dooley E."/>
            <person name="Doricent M."/>
            <person name="Dorje P."/>
            <person name="Dorjee K."/>
            <person name="Dupes A."/>
            <person name="Elong R."/>
            <person name="Falk J."/>
            <person name="Farina A."/>
            <person name="Faro S."/>
            <person name="Ferguson D."/>
            <person name="Fisher S."/>
            <person name="Foley C.D."/>
            <person name="Franke A."/>
            <person name="Friedrich D."/>
            <person name="Gadbois L."/>
            <person name="Gearin G."/>
            <person name="Gearin C.R."/>
            <person name="Giannoukos G."/>
            <person name="Goode T."/>
            <person name="Graham J."/>
            <person name="Grandbois E."/>
            <person name="Grewal S."/>
            <person name="Gyaltsen K."/>
            <person name="Hafez N."/>
            <person name="Hagos B."/>
            <person name="Hall J."/>
            <person name="Henson C."/>
            <person name="Hollinger A."/>
            <person name="Honan T."/>
            <person name="Huard M.D."/>
            <person name="Hughes L."/>
            <person name="Hurhula B."/>
            <person name="Husby M.E."/>
            <person name="Kamat A."/>
            <person name="Kanga B."/>
            <person name="Kashin S."/>
            <person name="Khazanovich D."/>
            <person name="Kisner P."/>
            <person name="Lance K."/>
            <person name="Lara M."/>
            <person name="Lee W."/>
            <person name="Lennon N."/>
            <person name="Letendre F."/>
            <person name="LeVine R."/>
            <person name="Lipovsky A."/>
            <person name="Liu X."/>
            <person name="Liu J."/>
            <person name="Liu S."/>
            <person name="Lokyitsang T."/>
            <person name="Lokyitsang Y."/>
            <person name="Lubonja R."/>
            <person name="Lui A."/>
            <person name="MacDonald P."/>
            <person name="Magnisalis V."/>
            <person name="Maru K."/>
            <person name="Matthews C."/>
            <person name="McCusker W."/>
            <person name="McDonough S."/>
            <person name="Mehta T."/>
            <person name="Meldrim J."/>
            <person name="Meneus L."/>
            <person name="Mihai O."/>
            <person name="Mihalev A."/>
            <person name="Mihova T."/>
            <person name="Mittelman R."/>
            <person name="Mlenga V."/>
            <person name="Montmayeur A."/>
            <person name="Mulrain L."/>
            <person name="Navidi A."/>
            <person name="Naylor J."/>
            <person name="Negash T."/>
            <person name="Nguyen T."/>
            <person name="Nguyen N."/>
            <person name="Nicol R."/>
            <person name="Norbu C."/>
            <person name="Norbu N."/>
            <person name="Novod N."/>
            <person name="O'Neill B."/>
            <person name="Osman S."/>
            <person name="Markiewicz E."/>
            <person name="Oyono O.L."/>
            <person name="Patti C."/>
            <person name="Phunkhang P."/>
            <person name="Pierre F."/>
            <person name="Priest M."/>
            <person name="Raghuraman S."/>
            <person name="Rege F."/>
            <person name="Reyes R."/>
            <person name="Rise C."/>
            <person name="Rogov P."/>
            <person name="Ross K."/>
            <person name="Ryan E."/>
            <person name="Settipalli S."/>
            <person name="Shea T."/>
            <person name="Sherpa N."/>
            <person name="Shi L."/>
            <person name="Shih D."/>
            <person name="Sparrow T."/>
            <person name="Spaulding J."/>
            <person name="Stalker J."/>
            <person name="Stange-Thomann N."/>
            <person name="Stavropoulos S."/>
            <person name="Stone C."/>
            <person name="Strader C."/>
            <person name="Tesfaye S."/>
            <person name="Thomson T."/>
            <person name="Thoulutsang Y."/>
            <person name="Thoulutsang D."/>
            <person name="Topham K."/>
            <person name="Topping I."/>
            <person name="Tsamla T."/>
            <person name="Vassiliev H."/>
            <person name="Vo A."/>
            <person name="Wangchuk T."/>
            <person name="Wangdi T."/>
            <person name="Weiand M."/>
            <person name="Wilkinson J."/>
            <person name="Wilson A."/>
            <person name="Yadav S."/>
            <person name="Young G."/>
            <person name="Yu Q."/>
            <person name="Zembek L."/>
            <person name="Zhong D."/>
            <person name="Zimmer A."/>
            <person name="Zwirko Z."/>
            <person name="Jaffe D.B."/>
            <person name="Alvarez P."/>
            <person name="Brockman W."/>
            <person name="Butler J."/>
            <person name="Chin C."/>
            <person name="Gnerre S."/>
            <person name="Grabherr M."/>
            <person name="Kleber M."/>
            <person name="Mauceli E."/>
            <person name="MacCallum I."/>
        </authorList>
    </citation>
    <scope>NUCLEOTIDE SEQUENCE [LARGE SCALE GENOMIC DNA]</scope>
    <source>
        <strain evidence="5">Tucson 14030-0811.24</strain>
    </source>
</reference>
<dbReference type="eggNOG" id="KOG0867">
    <property type="taxonomic scope" value="Eukaryota"/>
</dbReference>
<dbReference type="SUPFAM" id="SSF52833">
    <property type="entry name" value="Thioredoxin-like"/>
    <property type="match status" value="1"/>
</dbReference>
<dbReference type="FunFam" id="1.20.1050.10:FF:000007">
    <property type="entry name" value="Glutathione S-transferase 1-1"/>
    <property type="match status" value="1"/>
</dbReference>
<dbReference type="CDD" id="cd03177">
    <property type="entry name" value="GST_C_Delta_Epsilon"/>
    <property type="match status" value="1"/>
</dbReference>
<evidence type="ECO:0000313" key="5">
    <source>
        <dbReference type="Proteomes" id="UP000007798"/>
    </source>
</evidence>
<dbReference type="GO" id="GO:0006749">
    <property type="term" value="P:glutathione metabolic process"/>
    <property type="evidence" value="ECO:0007669"/>
    <property type="project" value="TreeGrafter"/>
</dbReference>
<dbReference type="InterPro" id="IPR004046">
    <property type="entry name" value="GST_C"/>
</dbReference>
<dbReference type="SUPFAM" id="SSF47616">
    <property type="entry name" value="GST C-terminal domain-like"/>
    <property type="match status" value="1"/>
</dbReference>
<dbReference type="OrthoDB" id="2309723at2759"/>
<dbReference type="GO" id="GO:0004364">
    <property type="term" value="F:glutathione transferase activity"/>
    <property type="evidence" value="ECO:0007669"/>
    <property type="project" value="TreeGrafter"/>
</dbReference>
<keyword evidence="5" id="KW-1185">Reference proteome</keyword>
<dbReference type="PROSITE" id="PS50404">
    <property type="entry name" value="GST_NTER"/>
    <property type="match status" value="1"/>
</dbReference>
<dbReference type="OMA" id="STVQMFA"/>
<gene>
    <name evidence="4" type="primary">Dwil\GK14026</name>
    <name evidence="4" type="ORF">Dwil_GK14026</name>
</gene>
<dbReference type="InParanoid" id="B4NL30"/>
<dbReference type="InterPro" id="IPR040079">
    <property type="entry name" value="Glutathione_S-Trfase"/>
</dbReference>
<dbReference type="EMBL" id="CH964272">
    <property type="protein sequence ID" value="EDW84233.1"/>
    <property type="molecule type" value="Genomic_DNA"/>
</dbReference>
<dbReference type="HOGENOM" id="CLU_011226_2_1_1"/>
<dbReference type="InterPro" id="IPR036282">
    <property type="entry name" value="Glutathione-S-Trfase_C_sf"/>
</dbReference>
<dbReference type="STRING" id="7260.B4NL30"/>
<dbReference type="Pfam" id="PF00043">
    <property type="entry name" value="GST_C"/>
    <property type="match status" value="1"/>
</dbReference>
<proteinExistence type="predicted"/>
<evidence type="ECO:0000313" key="4">
    <source>
        <dbReference type="EMBL" id="EDW84233.1"/>
    </source>
</evidence>
<comment type="subunit">
    <text evidence="1">Homodimer.</text>
</comment>
<dbReference type="PhylomeDB" id="B4NL30"/>
<dbReference type="FunFam" id="3.40.30.10:FF:000034">
    <property type="entry name" value="glutathione S-transferase 1"/>
    <property type="match status" value="1"/>
</dbReference>
<evidence type="ECO:0008006" key="6">
    <source>
        <dbReference type="Google" id="ProtNLM"/>
    </source>
</evidence>
<name>B4NL30_DROWI</name>
<dbReference type="InterPro" id="IPR004045">
    <property type="entry name" value="Glutathione_S-Trfase_N"/>
</dbReference>
<dbReference type="KEGG" id="dwi:6651693"/>
<dbReference type="Gene3D" id="3.40.30.10">
    <property type="entry name" value="Glutaredoxin"/>
    <property type="match status" value="1"/>
</dbReference>
<protein>
    <recommendedName>
        <fullName evidence="6">Glutathione transferase</fullName>
    </recommendedName>
</protein>
<dbReference type="SFLD" id="SFLDG00358">
    <property type="entry name" value="Main_(cytGST)"/>
    <property type="match status" value="1"/>
</dbReference>
<dbReference type="CDD" id="cd03045">
    <property type="entry name" value="GST_N_Delta_Epsilon"/>
    <property type="match status" value="1"/>
</dbReference>
<feature type="domain" description="GST C-terminal" evidence="3">
    <location>
        <begin position="86"/>
        <end position="208"/>
    </location>
</feature>
<organism evidence="4 5">
    <name type="scientific">Drosophila willistoni</name>
    <name type="common">Fruit fly</name>
    <dbReference type="NCBI Taxonomy" id="7260"/>
    <lineage>
        <taxon>Eukaryota</taxon>
        <taxon>Metazoa</taxon>
        <taxon>Ecdysozoa</taxon>
        <taxon>Arthropoda</taxon>
        <taxon>Hexapoda</taxon>
        <taxon>Insecta</taxon>
        <taxon>Pterygota</taxon>
        <taxon>Neoptera</taxon>
        <taxon>Endopterygota</taxon>
        <taxon>Diptera</taxon>
        <taxon>Brachycera</taxon>
        <taxon>Muscomorpha</taxon>
        <taxon>Ephydroidea</taxon>
        <taxon>Drosophilidae</taxon>
        <taxon>Drosophila</taxon>
        <taxon>Sophophora</taxon>
    </lineage>
</organism>
<accession>B4NL30</accession>
<dbReference type="InterPro" id="IPR036249">
    <property type="entry name" value="Thioredoxin-like_sf"/>
</dbReference>
<dbReference type="PROSITE" id="PS50405">
    <property type="entry name" value="GST_CTER"/>
    <property type="match status" value="1"/>
</dbReference>
<evidence type="ECO:0000259" key="2">
    <source>
        <dbReference type="PROSITE" id="PS50404"/>
    </source>
</evidence>
<dbReference type="InterPro" id="IPR010987">
    <property type="entry name" value="Glutathione-S-Trfase_C-like"/>
</dbReference>
<evidence type="ECO:0000259" key="3">
    <source>
        <dbReference type="PROSITE" id="PS50405"/>
    </source>
</evidence>
<dbReference type="Gene3D" id="1.20.1050.10">
    <property type="match status" value="1"/>
</dbReference>
<sequence>MDFYYYPGSSICRSIIMAAKVLGLELNRKVLDTTGGQQLNAEFVKINPQHTIPTIVDNGFVLWESRAILIYLAEQYGKDDSLYPNDPQQKAVVNQCLYFDMNTLYPSFVKYYPPQYRGSPADPEAFKKIESTFELLNTFLENQLYLGKGDKPTVADIACLSSVSTFDAAGFDLSKYENVHKWYLNAQKVIAGWDENWSQLMELKKRKVDARRTTK</sequence>
<dbReference type="SFLD" id="SFLDS00019">
    <property type="entry name" value="Glutathione_Transferase_(cytos"/>
    <property type="match status" value="1"/>
</dbReference>
<dbReference type="PANTHER" id="PTHR43969">
    <property type="entry name" value="GLUTATHIONE S TRANSFERASE D10, ISOFORM A-RELATED"/>
    <property type="match status" value="1"/>
</dbReference>
<dbReference type="Proteomes" id="UP000007798">
    <property type="component" value="Unassembled WGS sequence"/>
</dbReference>
<dbReference type="Pfam" id="PF13409">
    <property type="entry name" value="GST_N_2"/>
    <property type="match status" value="1"/>
</dbReference>
<evidence type="ECO:0000256" key="1">
    <source>
        <dbReference type="ARBA" id="ARBA00011738"/>
    </source>
</evidence>
<dbReference type="SFLD" id="SFLDG01153">
    <property type="entry name" value="Main.4:_Theta-like"/>
    <property type="match status" value="1"/>
</dbReference>
<dbReference type="PANTHER" id="PTHR43969:SF9">
    <property type="entry name" value="GLUTATHIONE S TRANSFERASE D10, ISOFORM A-RELATED"/>
    <property type="match status" value="1"/>
</dbReference>
<dbReference type="SMR" id="B4NL30"/>
<feature type="domain" description="GST N-terminal" evidence="2">
    <location>
        <begin position="1"/>
        <end position="80"/>
    </location>
</feature>
<dbReference type="AlphaFoldDB" id="B4NL30"/>